<evidence type="ECO:0000259" key="11">
    <source>
        <dbReference type="PROSITE" id="PS50109"/>
    </source>
</evidence>
<dbReference type="InterPro" id="IPR004358">
    <property type="entry name" value="Sig_transdc_His_kin-like_C"/>
</dbReference>
<dbReference type="PRINTS" id="PR00344">
    <property type="entry name" value="BCTRLSENSOR"/>
</dbReference>
<organism evidence="13 14">
    <name type="scientific">Streptomyces marispadix</name>
    <dbReference type="NCBI Taxonomy" id="2922868"/>
    <lineage>
        <taxon>Bacteria</taxon>
        <taxon>Bacillati</taxon>
        <taxon>Actinomycetota</taxon>
        <taxon>Actinomycetes</taxon>
        <taxon>Kitasatosporales</taxon>
        <taxon>Streptomycetaceae</taxon>
        <taxon>Streptomyces</taxon>
    </lineage>
</organism>
<evidence type="ECO:0000256" key="5">
    <source>
        <dbReference type="ARBA" id="ARBA00022741"/>
    </source>
</evidence>
<proteinExistence type="inferred from homology"/>
<dbReference type="PANTHER" id="PTHR44936:SF10">
    <property type="entry name" value="SENSOR PROTEIN RSTB"/>
    <property type="match status" value="1"/>
</dbReference>
<dbReference type="EMBL" id="JAKWJU010000002">
    <property type="protein sequence ID" value="MCH6161582.1"/>
    <property type="molecule type" value="Genomic_DNA"/>
</dbReference>
<evidence type="ECO:0000256" key="4">
    <source>
        <dbReference type="ARBA" id="ARBA00022679"/>
    </source>
</evidence>
<reference evidence="13" key="2">
    <citation type="journal article" date="2023" name="Int. J. Syst. Evol. Microbiol.">
        <title>Streptomyces marispadix sp. nov., isolated from marine beach sediment of the Northern Coast of Portugal.</title>
        <authorList>
            <person name="dos Santos J.D.N."/>
            <person name="Vitorino I.R."/>
            <person name="Kallscheuer N."/>
            <person name="Srivastava A."/>
            <person name="Krautwurst S."/>
            <person name="Marz M."/>
            <person name="Jogler C."/>
            <person name="Lobo Da Cunha A."/>
            <person name="Catita J."/>
            <person name="Goncalves H."/>
            <person name="Gonzalez I."/>
            <person name="Reyes F."/>
            <person name="Lage O.M."/>
        </authorList>
    </citation>
    <scope>NUCLEOTIDE SEQUENCE</scope>
    <source>
        <strain evidence="13">M600PL45_2</strain>
    </source>
</reference>
<dbReference type="PANTHER" id="PTHR44936">
    <property type="entry name" value="SENSOR PROTEIN CREC"/>
    <property type="match status" value="1"/>
</dbReference>
<comment type="caution">
    <text evidence="13">The sequence shown here is derived from an EMBL/GenBank/DDBJ whole genome shotgun (WGS) entry which is preliminary data.</text>
</comment>
<keyword evidence="6" id="KW-0418">Kinase</keyword>
<keyword evidence="14" id="KW-1185">Reference proteome</keyword>
<dbReference type="InterPro" id="IPR003594">
    <property type="entry name" value="HATPase_dom"/>
</dbReference>
<protein>
    <recommendedName>
        <fullName evidence="3">histidine kinase</fullName>
        <ecNumber evidence="3">2.7.13.3</ecNumber>
    </recommendedName>
</protein>
<keyword evidence="4" id="KW-0808">Transferase</keyword>
<dbReference type="Gene3D" id="3.30.160.20">
    <property type="match status" value="1"/>
</dbReference>
<keyword evidence="9" id="KW-0902">Two-component regulatory system</keyword>
<reference evidence="13" key="1">
    <citation type="submission" date="2022-03" db="EMBL/GenBank/DDBJ databases">
        <authorList>
            <person name="Santos J.D.N."/>
            <person name="Kallscheuer N."/>
            <person name="Jogler C."/>
            <person name="Lage O.M."/>
        </authorList>
    </citation>
    <scope>NUCLEOTIDE SEQUENCE</scope>
    <source>
        <strain evidence="13">M600PL45_2</strain>
    </source>
</reference>
<evidence type="ECO:0000259" key="12">
    <source>
        <dbReference type="PROSITE" id="PS50137"/>
    </source>
</evidence>
<feature type="domain" description="DRBM" evidence="12">
    <location>
        <begin position="189"/>
        <end position="254"/>
    </location>
</feature>
<dbReference type="SUPFAM" id="SSF54768">
    <property type="entry name" value="dsRNA-binding domain-like"/>
    <property type="match status" value="2"/>
</dbReference>
<dbReference type="Pfam" id="PF02518">
    <property type="entry name" value="HATPase_c"/>
    <property type="match status" value="1"/>
</dbReference>
<dbReference type="InterPro" id="IPR005467">
    <property type="entry name" value="His_kinase_dom"/>
</dbReference>
<dbReference type="InterPro" id="IPR014720">
    <property type="entry name" value="dsRBD_dom"/>
</dbReference>
<evidence type="ECO:0000313" key="14">
    <source>
        <dbReference type="Proteomes" id="UP001166784"/>
    </source>
</evidence>
<gene>
    <name evidence="13" type="ORF">MMA15_14615</name>
</gene>
<feature type="domain" description="DRBM" evidence="12">
    <location>
        <begin position="440"/>
        <end position="513"/>
    </location>
</feature>
<evidence type="ECO:0000256" key="9">
    <source>
        <dbReference type="ARBA" id="ARBA00023012"/>
    </source>
</evidence>
<evidence type="ECO:0000256" key="6">
    <source>
        <dbReference type="ARBA" id="ARBA00022777"/>
    </source>
</evidence>
<comment type="similarity">
    <text evidence="2">Belongs to the ribonuclease III family.</text>
</comment>
<feature type="domain" description="Histidine kinase" evidence="11">
    <location>
        <begin position="793"/>
        <end position="998"/>
    </location>
</feature>
<evidence type="ECO:0000313" key="13">
    <source>
        <dbReference type="EMBL" id="MCH6161582.1"/>
    </source>
</evidence>
<evidence type="ECO:0000256" key="3">
    <source>
        <dbReference type="ARBA" id="ARBA00012438"/>
    </source>
</evidence>
<dbReference type="SMART" id="SM00358">
    <property type="entry name" value="DSRM"/>
    <property type="match status" value="2"/>
</dbReference>
<evidence type="ECO:0000256" key="8">
    <source>
        <dbReference type="ARBA" id="ARBA00022884"/>
    </source>
</evidence>
<comment type="catalytic activity">
    <reaction evidence="1">
        <text>ATP + protein L-histidine = ADP + protein N-phospho-L-histidine.</text>
        <dbReference type="EC" id="2.7.13.3"/>
    </reaction>
</comment>
<dbReference type="EC" id="2.7.13.3" evidence="3"/>
<name>A0ABS9SZ76_9ACTN</name>
<dbReference type="PROSITE" id="PS50109">
    <property type="entry name" value="HIS_KIN"/>
    <property type="match status" value="1"/>
</dbReference>
<evidence type="ECO:0000256" key="7">
    <source>
        <dbReference type="ARBA" id="ARBA00022840"/>
    </source>
</evidence>
<dbReference type="SMART" id="SM00387">
    <property type="entry name" value="HATPase_c"/>
    <property type="match status" value="1"/>
</dbReference>
<keyword evidence="7 13" id="KW-0067">ATP-binding</keyword>
<evidence type="ECO:0000256" key="10">
    <source>
        <dbReference type="PROSITE-ProRule" id="PRU00266"/>
    </source>
</evidence>
<keyword evidence="8 10" id="KW-0694">RNA-binding</keyword>
<evidence type="ECO:0000256" key="1">
    <source>
        <dbReference type="ARBA" id="ARBA00000085"/>
    </source>
</evidence>
<dbReference type="InterPro" id="IPR036389">
    <property type="entry name" value="RNase_III_sf"/>
</dbReference>
<dbReference type="CDD" id="cd00075">
    <property type="entry name" value="HATPase"/>
    <property type="match status" value="1"/>
</dbReference>
<sequence length="1005" mass="108466">MIAIEDDGFSRARLGKFEHPVEARVREAGAAFEHLSTLGLTAPRRGVRNAIAMALVHRSYLHENRQTLPAITQVSLDALSRLGDAFLRKTAAVECYGSTVNPSSGTLSKEVAGITAEFPAWTTAQKWLLDSAALSVGLDRKTLPSRVTAILYRQVVGVLCLEGEEEVAKRLLMDHITFQRRKMESGVSDPKTVLGEYLGYDAVAYEYEREGPDHVTIFRALVKDSRGRSGRGNGRNKKAAAQQAALDFLHRHIPQVFNPRRVATAPSRPAQEIRASPGHLVTIRRTQDLFSLPETSRPLLSQALVHASWAYENRYLMARCQQQDYQTLAYLGSQVLIYEHRLAETRHIAIDPPDEFGFMTLPNDVYDTAFHQVGLASGLLLGTGQHSQGIPVEIGADTFQAVIGAVSAAGSFQGTLADRWPTEWAEAWQLVAPTAPRPVDPTTRLQRAASAMKLHVTYEFRVSGPDHARRYAAVAVLDSVALGVQFRVDGASVAGKTPAKHIASLAVLAVLDRLADGSPARSFDGADGRDRSLAQFLLAQQACVLDMAPVQTQRWVDARLFGLHLASDASTLLKWATGVDELLGLDLPLQPGSHLCDGFRKAIDEPTDSNHTLDTALARALDTLEHVEEPENLTQAHVQHLVQLCDVYRCLGAEDSDISLPDLADDWRILHRGRLKTTGLLPSVQLSGRERAIVDAALSSLKVHDGEISVESLNARPLHLRFRSTQPPSRIDVDTVCALWSRVSRTATLKGSEHGIDVIITAPNLPSEPGPITAAVLAALRPRPEPYRAASADLLHDLKNQLAAARLAESQPAESRTARLQQQLAASRHLDEAHALALRLRAATSMLTPVDSEDVELGGFLRHYAGAVLTRLPPAISLSIPESSSAVHVALDARTLTAALDNLVSNAIEALHDGGAITIDWTADEYEAIVEIADDGPGLPPDVAAALDAGKRVSSTKPGGNGLGLLGVRSFLARAGGQLTPVATAQGTAWLITLPLATPTAGEPE</sequence>
<dbReference type="InterPro" id="IPR036890">
    <property type="entry name" value="HATPase_C_sf"/>
</dbReference>
<accession>A0ABS9SZ76</accession>
<dbReference type="GO" id="GO:0005524">
    <property type="term" value="F:ATP binding"/>
    <property type="evidence" value="ECO:0007669"/>
    <property type="project" value="UniProtKB-KW"/>
</dbReference>
<evidence type="ECO:0000256" key="2">
    <source>
        <dbReference type="ARBA" id="ARBA00010183"/>
    </source>
</evidence>
<dbReference type="SUPFAM" id="SSF55874">
    <property type="entry name" value="ATPase domain of HSP90 chaperone/DNA topoisomerase II/histidine kinase"/>
    <property type="match status" value="1"/>
</dbReference>
<dbReference type="InterPro" id="IPR050980">
    <property type="entry name" value="2C_sensor_his_kinase"/>
</dbReference>
<dbReference type="PROSITE" id="PS50137">
    <property type="entry name" value="DS_RBD"/>
    <property type="match status" value="2"/>
</dbReference>
<keyword evidence="5" id="KW-0547">Nucleotide-binding</keyword>
<dbReference type="SUPFAM" id="SSF69065">
    <property type="entry name" value="RNase III domain-like"/>
    <property type="match status" value="1"/>
</dbReference>
<dbReference type="RefSeq" id="WP_241060104.1">
    <property type="nucleotide sequence ID" value="NZ_JAKWJU010000002.1"/>
</dbReference>
<dbReference type="Gene3D" id="3.30.565.10">
    <property type="entry name" value="Histidine kinase-like ATPase, C-terminal domain"/>
    <property type="match status" value="1"/>
</dbReference>
<dbReference type="Proteomes" id="UP001166784">
    <property type="component" value="Unassembled WGS sequence"/>
</dbReference>
<dbReference type="Pfam" id="PF00035">
    <property type="entry name" value="dsrm"/>
    <property type="match status" value="1"/>
</dbReference>